<accession>A0ACB8TG30</accession>
<keyword evidence="2" id="KW-1185">Reference proteome</keyword>
<proteinExistence type="predicted"/>
<evidence type="ECO:0000313" key="2">
    <source>
        <dbReference type="Proteomes" id="UP000814140"/>
    </source>
</evidence>
<organism evidence="1 2">
    <name type="scientific">Artomyces pyxidatus</name>
    <dbReference type="NCBI Taxonomy" id="48021"/>
    <lineage>
        <taxon>Eukaryota</taxon>
        <taxon>Fungi</taxon>
        <taxon>Dikarya</taxon>
        <taxon>Basidiomycota</taxon>
        <taxon>Agaricomycotina</taxon>
        <taxon>Agaricomycetes</taxon>
        <taxon>Russulales</taxon>
        <taxon>Auriscalpiaceae</taxon>
        <taxon>Artomyces</taxon>
    </lineage>
</organism>
<reference evidence="1" key="2">
    <citation type="journal article" date="2022" name="New Phytol.">
        <title>Evolutionary transition to the ectomycorrhizal habit in the genomes of a hyperdiverse lineage of mushroom-forming fungi.</title>
        <authorList>
            <person name="Looney B."/>
            <person name="Miyauchi S."/>
            <person name="Morin E."/>
            <person name="Drula E."/>
            <person name="Courty P.E."/>
            <person name="Kohler A."/>
            <person name="Kuo A."/>
            <person name="LaButti K."/>
            <person name="Pangilinan J."/>
            <person name="Lipzen A."/>
            <person name="Riley R."/>
            <person name="Andreopoulos W."/>
            <person name="He G."/>
            <person name="Johnson J."/>
            <person name="Nolan M."/>
            <person name="Tritt A."/>
            <person name="Barry K.W."/>
            <person name="Grigoriev I.V."/>
            <person name="Nagy L.G."/>
            <person name="Hibbett D."/>
            <person name="Henrissat B."/>
            <person name="Matheny P.B."/>
            <person name="Labbe J."/>
            <person name="Martin F.M."/>
        </authorList>
    </citation>
    <scope>NUCLEOTIDE SEQUENCE</scope>
    <source>
        <strain evidence="1">HHB10654</strain>
    </source>
</reference>
<reference evidence="1" key="1">
    <citation type="submission" date="2021-03" db="EMBL/GenBank/DDBJ databases">
        <authorList>
            <consortium name="DOE Joint Genome Institute"/>
            <person name="Ahrendt S."/>
            <person name="Looney B.P."/>
            <person name="Miyauchi S."/>
            <person name="Morin E."/>
            <person name="Drula E."/>
            <person name="Courty P.E."/>
            <person name="Chicoki N."/>
            <person name="Fauchery L."/>
            <person name="Kohler A."/>
            <person name="Kuo A."/>
            <person name="Labutti K."/>
            <person name="Pangilinan J."/>
            <person name="Lipzen A."/>
            <person name="Riley R."/>
            <person name="Andreopoulos W."/>
            <person name="He G."/>
            <person name="Johnson J."/>
            <person name="Barry K.W."/>
            <person name="Grigoriev I.V."/>
            <person name="Nagy L."/>
            <person name="Hibbett D."/>
            <person name="Henrissat B."/>
            <person name="Matheny P.B."/>
            <person name="Labbe J."/>
            <person name="Martin F."/>
        </authorList>
    </citation>
    <scope>NUCLEOTIDE SEQUENCE</scope>
    <source>
        <strain evidence="1">HHB10654</strain>
    </source>
</reference>
<protein>
    <submittedName>
        <fullName evidence="1">RNA-binding domain-containing protein</fullName>
    </submittedName>
</protein>
<comment type="caution">
    <text evidence="1">The sequence shown here is derived from an EMBL/GenBank/DDBJ whole genome shotgun (WGS) entry which is preliminary data.</text>
</comment>
<evidence type="ECO:0000313" key="1">
    <source>
        <dbReference type="EMBL" id="KAI0067397.1"/>
    </source>
</evidence>
<sequence length="297" mass="31878">MSPTGSPVPSSSALLSYPAPDAGPSRASSSLFQPRQRELLKDRLYVGNLHPTVDEHILIQVFSKYGKLAHLDFLFHKSGPMKGKPRGFAFIEYSDQTDAEKALASANGKLLRGRRLVVTFAHQAPLDQAGSSIHRRSVNEAGRPTALSMLKSVNGKDRTKDKIAQMEAKLRQLEQSPESSTRPYPHTPISHPPTSPSRRSLQPTTHPSLPSRPVTTPAPSPALAQPQPPAVRPRANAPSSSSASPFLHESPVAPPLELSLTVGTAPSRKVTGANLKGVKIMKKRKDGASRGGEVEGT</sequence>
<gene>
    <name evidence="1" type="ORF">BV25DRAFT_1960490</name>
</gene>
<dbReference type="Proteomes" id="UP000814140">
    <property type="component" value="Unassembled WGS sequence"/>
</dbReference>
<name>A0ACB8TG30_9AGAM</name>
<dbReference type="EMBL" id="MU277190">
    <property type="protein sequence ID" value="KAI0067397.1"/>
    <property type="molecule type" value="Genomic_DNA"/>
</dbReference>